<sequence length="34" mass="4325">MTPLQSYSVMSRQDRLKIRPMAWQIFYFLFYFIF</sequence>
<protein>
    <submittedName>
        <fullName evidence="1">Uncharacterized protein</fullName>
    </submittedName>
</protein>
<dbReference type="AlphaFoldDB" id="A0A0E9XF83"/>
<proteinExistence type="predicted"/>
<accession>A0A0E9XF83</accession>
<reference evidence="1" key="2">
    <citation type="journal article" date="2015" name="Fish Shellfish Immunol.">
        <title>Early steps in the European eel (Anguilla anguilla)-Vibrio vulnificus interaction in the gills: Role of the RtxA13 toxin.</title>
        <authorList>
            <person name="Callol A."/>
            <person name="Pajuelo D."/>
            <person name="Ebbesson L."/>
            <person name="Teles M."/>
            <person name="MacKenzie S."/>
            <person name="Amaro C."/>
        </authorList>
    </citation>
    <scope>NUCLEOTIDE SEQUENCE</scope>
</reference>
<dbReference type="EMBL" id="GBXM01008249">
    <property type="protein sequence ID" value="JAI00329.1"/>
    <property type="molecule type" value="Transcribed_RNA"/>
</dbReference>
<reference evidence="1" key="1">
    <citation type="submission" date="2014-11" db="EMBL/GenBank/DDBJ databases">
        <authorList>
            <person name="Amaro Gonzalez C."/>
        </authorList>
    </citation>
    <scope>NUCLEOTIDE SEQUENCE</scope>
</reference>
<organism evidence="1">
    <name type="scientific">Anguilla anguilla</name>
    <name type="common">European freshwater eel</name>
    <name type="synonym">Muraena anguilla</name>
    <dbReference type="NCBI Taxonomy" id="7936"/>
    <lineage>
        <taxon>Eukaryota</taxon>
        <taxon>Metazoa</taxon>
        <taxon>Chordata</taxon>
        <taxon>Craniata</taxon>
        <taxon>Vertebrata</taxon>
        <taxon>Euteleostomi</taxon>
        <taxon>Actinopterygii</taxon>
        <taxon>Neopterygii</taxon>
        <taxon>Teleostei</taxon>
        <taxon>Anguilliformes</taxon>
        <taxon>Anguillidae</taxon>
        <taxon>Anguilla</taxon>
    </lineage>
</organism>
<evidence type="ECO:0000313" key="1">
    <source>
        <dbReference type="EMBL" id="JAI00329.1"/>
    </source>
</evidence>
<name>A0A0E9XF83_ANGAN</name>